<dbReference type="RefSeq" id="WP_109943957.1">
    <property type="nucleotide sequence ID" value="NZ_QGGF01000453.1"/>
</dbReference>
<dbReference type="OrthoDB" id="8421706at2"/>
<accession>A0A317KBM3</accession>
<dbReference type="Proteomes" id="UP000245683">
    <property type="component" value="Unassembled WGS sequence"/>
</dbReference>
<evidence type="ECO:0008006" key="3">
    <source>
        <dbReference type="Google" id="ProtNLM"/>
    </source>
</evidence>
<dbReference type="AlphaFoldDB" id="A0A317KBM3"/>
<keyword evidence="2" id="KW-1185">Reference proteome</keyword>
<evidence type="ECO:0000313" key="1">
    <source>
        <dbReference type="EMBL" id="PWU50254.1"/>
    </source>
</evidence>
<protein>
    <recommendedName>
        <fullName evidence="3">Arsenate reductase</fullName>
    </recommendedName>
</protein>
<organism evidence="1 2">
    <name type="scientific">Micromonospora globispora</name>
    <dbReference type="NCBI Taxonomy" id="1450148"/>
    <lineage>
        <taxon>Bacteria</taxon>
        <taxon>Bacillati</taxon>
        <taxon>Actinomycetota</taxon>
        <taxon>Actinomycetes</taxon>
        <taxon>Micromonosporales</taxon>
        <taxon>Micromonosporaceae</taxon>
        <taxon>Micromonospora</taxon>
    </lineage>
</organism>
<sequence length="111" mass="12136">MSPIDEGWVPEACTLPTALRPLRVAEFDELFATALRSQRRLSPTAMRWELAAGTEAVVRDLVARESACCSFFTFDVSATPDAVAVEVRVPVGQEEILDGLADRGRGRGTER</sequence>
<dbReference type="EMBL" id="QGSV01000113">
    <property type="protein sequence ID" value="PWU50254.1"/>
    <property type="molecule type" value="Genomic_DNA"/>
</dbReference>
<proteinExistence type="predicted"/>
<reference evidence="2" key="1">
    <citation type="submission" date="2018-05" db="EMBL/GenBank/DDBJ databases">
        <title>Micromonospora globispora sp. nov. and Micromonospora rugosa sp. nov., isolated from marine sediment.</title>
        <authorList>
            <person name="Carro L."/>
            <person name="Aysel V."/>
            <person name="Cetin D."/>
            <person name="Igual J.M."/>
            <person name="Klenk H.-P."/>
            <person name="Trujillo M.E."/>
            <person name="Sahin N."/>
        </authorList>
    </citation>
    <scope>NUCLEOTIDE SEQUENCE [LARGE SCALE GENOMIC DNA]</scope>
    <source>
        <strain evidence="2">S2904</strain>
    </source>
</reference>
<name>A0A317KBM3_9ACTN</name>
<comment type="caution">
    <text evidence="1">The sequence shown here is derived from an EMBL/GenBank/DDBJ whole genome shotgun (WGS) entry which is preliminary data.</text>
</comment>
<evidence type="ECO:0000313" key="2">
    <source>
        <dbReference type="Proteomes" id="UP000245683"/>
    </source>
</evidence>
<gene>
    <name evidence="1" type="ORF">DLJ46_07640</name>
</gene>